<feature type="transmembrane region" description="Helical" evidence="1">
    <location>
        <begin position="475"/>
        <end position="497"/>
    </location>
</feature>
<sequence>MQERRGTRKTVMNFAIYILAIPLIILAGGTGWLRHRFDGNGGWIGRHGDLLEAAGRIFFFLLAAAVGLLIFSRLRDRLGRETADPEPPVDPDVAWLQELQKSAASRITEDDRKAIAMFVELIVDPARRRSRLTETIDLDERAVVQQVSISFSLPHAENGGRVLYVPVVQPRKGELVDNFHLRNARGDSLPTMSYEESIRLASAGLRLLIEMSGSEQVPPAHRTLGEAERAAELALLQIVATRGPMNSQVVDRKMDIILEKIKFRDDESRLRVRKYVAALSSSYPIVAVVPAAEATSGRLLLKYERTFVPSSLTRGWRGLLRLSLGLKPDQVAVPVELALTAESYHLRVNAPSNKYVLKQFLQCRHCRTLATRKWRGMQPRGMKDEDDKQGLCAHKVGPAVEVDHHFRVRRRRGQNFVHVYMRGYAKASPKMRDLQVLARFKEVPPGARGRATVTALATTLLIAVAGNLVGTAHGAQVGGLPALMLALPAVAAGWFGMASDKDALVGGSLLARLSLIVSGAVSVAAVVLYLGSPAPAPAGSIAQPLSFVGITDWRWIALCAVSALNLIYVSYRFTLKLVHYSDLLKREDLGTGEFAWR</sequence>
<dbReference type="RefSeq" id="WP_157746254.1">
    <property type="nucleotide sequence ID" value="NZ_LT607754.1"/>
</dbReference>
<feature type="transmembrane region" description="Helical" evidence="1">
    <location>
        <begin position="553"/>
        <end position="571"/>
    </location>
</feature>
<keyword evidence="1" id="KW-0472">Membrane</keyword>
<dbReference type="EMBL" id="LT607754">
    <property type="protein sequence ID" value="SCG39529.1"/>
    <property type="molecule type" value="Genomic_DNA"/>
</dbReference>
<proteinExistence type="predicted"/>
<keyword evidence="3" id="KW-1185">Reference proteome</keyword>
<dbReference type="Proteomes" id="UP000198221">
    <property type="component" value="Chromosome I"/>
</dbReference>
<gene>
    <name evidence="2" type="ORF">GA0070613_0654</name>
</gene>
<feature type="transmembrane region" description="Helical" evidence="1">
    <location>
        <begin position="509"/>
        <end position="530"/>
    </location>
</feature>
<evidence type="ECO:0000256" key="1">
    <source>
        <dbReference type="SAM" id="Phobius"/>
    </source>
</evidence>
<feature type="transmembrane region" description="Helical" evidence="1">
    <location>
        <begin position="12"/>
        <end position="33"/>
    </location>
</feature>
<feature type="transmembrane region" description="Helical" evidence="1">
    <location>
        <begin position="451"/>
        <end position="469"/>
    </location>
</feature>
<organism evidence="2 3">
    <name type="scientific">Micromonospora inositola</name>
    <dbReference type="NCBI Taxonomy" id="47865"/>
    <lineage>
        <taxon>Bacteria</taxon>
        <taxon>Bacillati</taxon>
        <taxon>Actinomycetota</taxon>
        <taxon>Actinomycetes</taxon>
        <taxon>Micromonosporales</taxon>
        <taxon>Micromonosporaceae</taxon>
        <taxon>Micromonospora</taxon>
    </lineage>
</organism>
<dbReference type="AlphaFoldDB" id="A0A1C5H0D7"/>
<accession>A0A1C5H0D7</accession>
<keyword evidence="1" id="KW-1133">Transmembrane helix</keyword>
<keyword evidence="1" id="KW-0812">Transmembrane</keyword>
<feature type="transmembrane region" description="Helical" evidence="1">
    <location>
        <begin position="53"/>
        <end position="71"/>
    </location>
</feature>
<evidence type="ECO:0000313" key="2">
    <source>
        <dbReference type="EMBL" id="SCG39529.1"/>
    </source>
</evidence>
<evidence type="ECO:0000313" key="3">
    <source>
        <dbReference type="Proteomes" id="UP000198221"/>
    </source>
</evidence>
<dbReference type="OrthoDB" id="3310286at2"/>
<reference evidence="3" key="1">
    <citation type="submission" date="2016-06" db="EMBL/GenBank/DDBJ databases">
        <authorList>
            <person name="Varghese N."/>
            <person name="Submissions Spin"/>
        </authorList>
    </citation>
    <scope>NUCLEOTIDE SEQUENCE [LARGE SCALE GENOMIC DNA]</scope>
    <source>
        <strain evidence="3">DSM 43819</strain>
    </source>
</reference>
<name>A0A1C5H0D7_9ACTN</name>
<protein>
    <submittedName>
        <fullName evidence="2">Uncharacterized protein</fullName>
    </submittedName>
</protein>